<protein>
    <recommendedName>
        <fullName evidence="1">Halobacterial output domain-containing protein</fullName>
    </recommendedName>
</protein>
<accession>A0A3R7FWH4</accession>
<dbReference type="RefSeq" id="WP_120245015.1">
    <property type="nucleotide sequence ID" value="NZ_RAPO01000002.1"/>
</dbReference>
<dbReference type="AlphaFoldDB" id="A0A3R7FWH4"/>
<evidence type="ECO:0000313" key="2">
    <source>
        <dbReference type="EMBL" id="RKD95781.1"/>
    </source>
</evidence>
<gene>
    <name evidence="2" type="ORF">ATJ93_2644</name>
</gene>
<evidence type="ECO:0000259" key="1">
    <source>
        <dbReference type="Pfam" id="PF18545"/>
    </source>
</evidence>
<reference evidence="2 3" key="1">
    <citation type="submission" date="2018-09" db="EMBL/GenBank/DDBJ databases">
        <title>Genomic Encyclopedia of Archaeal and Bacterial Type Strains, Phase II (KMG-II): from individual species to whole genera.</title>
        <authorList>
            <person name="Goeker M."/>
        </authorList>
    </citation>
    <scope>NUCLEOTIDE SEQUENCE [LARGE SCALE GENOMIC DNA]</scope>
    <source>
        <strain evidence="2 3">DSM 13151</strain>
    </source>
</reference>
<dbReference type="OrthoDB" id="157619at2157"/>
<feature type="domain" description="Halobacterial output" evidence="1">
    <location>
        <begin position="14"/>
        <end position="85"/>
    </location>
</feature>
<comment type="caution">
    <text evidence="2">The sequence shown here is derived from an EMBL/GenBank/DDBJ whole genome shotgun (WGS) entry which is preliminary data.</text>
</comment>
<sequence length="112" mass="11916">MNHSSIGSTDGGFEEPVSITVITAVAARRGVEPTALPPLYEWIDPDALDSLFEPTRRGGPRGGRVSFVYDEHDIVVAFDDGLEITIDGTTAEITAAEPAAPVLESDEFRSGV</sequence>
<name>A0A3R7FWH4_9EURY</name>
<proteinExistence type="predicted"/>
<dbReference type="EMBL" id="RAPO01000002">
    <property type="protein sequence ID" value="RKD95781.1"/>
    <property type="molecule type" value="Genomic_DNA"/>
</dbReference>
<dbReference type="Proteomes" id="UP000283805">
    <property type="component" value="Unassembled WGS sequence"/>
</dbReference>
<keyword evidence="3" id="KW-1185">Reference proteome</keyword>
<evidence type="ECO:0000313" key="3">
    <source>
        <dbReference type="Proteomes" id="UP000283805"/>
    </source>
</evidence>
<dbReference type="Pfam" id="PF18545">
    <property type="entry name" value="HalOD1"/>
    <property type="match status" value="1"/>
</dbReference>
<dbReference type="InterPro" id="IPR040624">
    <property type="entry name" value="HalOD1"/>
</dbReference>
<organism evidence="2 3">
    <name type="scientific">Halopiger aswanensis</name>
    <dbReference type="NCBI Taxonomy" id="148449"/>
    <lineage>
        <taxon>Archaea</taxon>
        <taxon>Methanobacteriati</taxon>
        <taxon>Methanobacteriota</taxon>
        <taxon>Stenosarchaea group</taxon>
        <taxon>Halobacteria</taxon>
        <taxon>Halobacteriales</taxon>
        <taxon>Natrialbaceae</taxon>
        <taxon>Halopiger</taxon>
    </lineage>
</organism>